<accession>I3W333</accession>
<name>I3W333_9ENTR</name>
<protein>
    <submittedName>
        <fullName evidence="1">Uncharacterized protein</fullName>
    </submittedName>
</protein>
<reference evidence="1" key="1">
    <citation type="submission" date="2012-01" db="EMBL/GenBank/DDBJ databases">
        <authorList>
            <person name="Summers A.O."/>
            <person name="Wireman J."/>
        </authorList>
    </citation>
    <scope>NUCLEOTIDE SEQUENCE</scope>
    <source>
        <strain evidence="1">14</strain>
        <plasmid evidence="1">p14-120</plasmid>
    </source>
</reference>
<keyword evidence="1" id="KW-0614">Plasmid</keyword>
<dbReference type="AlphaFoldDB" id="I3W333"/>
<organism evidence="1">
    <name type="scientific">Salmonella sp. 14</name>
    <dbReference type="NCBI Taxonomy" id="1179812"/>
    <lineage>
        <taxon>Bacteria</taxon>
        <taxon>Pseudomonadati</taxon>
        <taxon>Pseudomonadota</taxon>
        <taxon>Gammaproteobacteria</taxon>
        <taxon>Enterobacterales</taxon>
        <taxon>Enterobacteriaceae</taxon>
        <taxon>Salmonella</taxon>
    </lineage>
</organism>
<sequence>MLSGKIWCMCCQCKHDAENMTGVDYRTHKVLFRVQCPKYFV</sequence>
<evidence type="ECO:0000313" key="1">
    <source>
        <dbReference type="EMBL" id="AFK90010.1"/>
    </source>
</evidence>
<dbReference type="EMBL" id="JQ418538">
    <property type="protein sequence ID" value="AFK90010.1"/>
    <property type="molecule type" value="Genomic_DNA"/>
</dbReference>
<proteinExistence type="predicted"/>
<geneLocation type="plasmid" evidence="1">
    <name>p14-120</name>
</geneLocation>